<evidence type="ECO:0000256" key="5">
    <source>
        <dbReference type="SAM" id="SignalP"/>
    </source>
</evidence>
<dbReference type="EMBL" id="BSOS01000073">
    <property type="protein sequence ID" value="GLR68004.1"/>
    <property type="molecule type" value="Genomic_DNA"/>
</dbReference>
<dbReference type="RefSeq" id="WP_284258835.1">
    <property type="nucleotide sequence ID" value="NZ_BSOS01000073.1"/>
</dbReference>
<feature type="domain" description="Cytochrome c" evidence="6">
    <location>
        <begin position="175"/>
        <end position="260"/>
    </location>
</feature>
<reference evidence="8" key="1">
    <citation type="journal article" date="2019" name="Int. J. Syst. Evol. Microbiol.">
        <title>The Global Catalogue of Microorganisms (GCM) 10K type strain sequencing project: providing services to taxonomists for standard genome sequencing and annotation.</title>
        <authorList>
            <consortium name="The Broad Institute Genomics Platform"/>
            <consortium name="The Broad Institute Genome Sequencing Center for Infectious Disease"/>
            <person name="Wu L."/>
            <person name="Ma J."/>
        </authorList>
    </citation>
    <scope>NUCLEOTIDE SEQUENCE [LARGE SCALE GENOMIC DNA]</scope>
    <source>
        <strain evidence="8">NBRC 112502</strain>
    </source>
</reference>
<comment type="caution">
    <text evidence="7">The sequence shown here is derived from an EMBL/GenBank/DDBJ whole genome shotgun (WGS) entry which is preliminary data.</text>
</comment>
<name>A0ABQ6A6B4_9PROT</name>
<evidence type="ECO:0000259" key="6">
    <source>
        <dbReference type="PROSITE" id="PS51007"/>
    </source>
</evidence>
<evidence type="ECO:0000256" key="1">
    <source>
        <dbReference type="ARBA" id="ARBA00022617"/>
    </source>
</evidence>
<dbReference type="InterPro" id="IPR051459">
    <property type="entry name" value="Cytochrome_c-type_DH"/>
</dbReference>
<dbReference type="Pfam" id="PF13442">
    <property type="entry name" value="Cytochrome_CBB3"/>
    <property type="match status" value="1"/>
</dbReference>
<keyword evidence="3 4" id="KW-0408">Iron</keyword>
<evidence type="ECO:0000256" key="4">
    <source>
        <dbReference type="PROSITE-ProRule" id="PRU00433"/>
    </source>
</evidence>
<dbReference type="PROSITE" id="PS51007">
    <property type="entry name" value="CYTC"/>
    <property type="match status" value="1"/>
</dbReference>
<dbReference type="Gene3D" id="1.10.760.10">
    <property type="entry name" value="Cytochrome c-like domain"/>
    <property type="match status" value="2"/>
</dbReference>
<keyword evidence="8" id="KW-1185">Reference proteome</keyword>
<dbReference type="SUPFAM" id="SSF46626">
    <property type="entry name" value="Cytochrome c"/>
    <property type="match status" value="2"/>
</dbReference>
<organism evidence="7 8">
    <name type="scientific">Acidocella aquatica</name>
    <dbReference type="NCBI Taxonomy" id="1922313"/>
    <lineage>
        <taxon>Bacteria</taxon>
        <taxon>Pseudomonadati</taxon>
        <taxon>Pseudomonadota</taxon>
        <taxon>Alphaproteobacteria</taxon>
        <taxon>Acetobacterales</taxon>
        <taxon>Acidocellaceae</taxon>
        <taxon>Acidocella</taxon>
    </lineage>
</organism>
<dbReference type="Proteomes" id="UP001156641">
    <property type="component" value="Unassembled WGS sequence"/>
</dbReference>
<gene>
    <name evidence="7" type="ORF">GCM10010909_26850</name>
</gene>
<evidence type="ECO:0000256" key="3">
    <source>
        <dbReference type="ARBA" id="ARBA00023004"/>
    </source>
</evidence>
<dbReference type="InterPro" id="IPR036909">
    <property type="entry name" value="Cyt_c-like_dom_sf"/>
</dbReference>
<accession>A0ABQ6A6B4</accession>
<dbReference type="PANTHER" id="PTHR35008">
    <property type="entry name" value="BLL4482 PROTEIN-RELATED"/>
    <property type="match status" value="1"/>
</dbReference>
<sequence length="300" mass="31708">MKSAKLEARRVLTLALCGAAWLALPNGAARAQAPAPATFSPPGEAAMPTGPFGDAVKLGENIFRNTPKYAPQFTGNTLSCDNCHLDGGRLANSSPMWAAYVAYPAYRSKNKKVNTFGERLQGCFRFSENGKAPPLDSAVMVALESYSFWLATNAPTGAKMAGRGYPELPKPAQPPSYQRGQVVYAQNCSLCHGADGAGTAAHGAVVFPAVWGKNSYNWGAGMSTINNAADFIQANMPLGMAGTLSAQQAWDVAAYIDSQDRPQDPRFTGSVAETRAKFHDNPLSLYGTTVNGHVLGATAQ</sequence>
<dbReference type="PANTHER" id="PTHR35008:SF9">
    <property type="entry name" value="CYTOCHROME C DOMAIN-CONTAINING PROTEIN"/>
    <property type="match status" value="1"/>
</dbReference>
<feature type="signal peptide" evidence="5">
    <location>
        <begin position="1"/>
        <end position="31"/>
    </location>
</feature>
<keyword evidence="2 4" id="KW-0479">Metal-binding</keyword>
<evidence type="ECO:0000313" key="8">
    <source>
        <dbReference type="Proteomes" id="UP001156641"/>
    </source>
</evidence>
<dbReference type="InterPro" id="IPR009056">
    <property type="entry name" value="Cyt_c-like_dom"/>
</dbReference>
<protein>
    <submittedName>
        <fullName evidence="7">Cytochrome c</fullName>
    </submittedName>
</protein>
<keyword evidence="5" id="KW-0732">Signal</keyword>
<proteinExistence type="predicted"/>
<evidence type="ECO:0000256" key="2">
    <source>
        <dbReference type="ARBA" id="ARBA00022723"/>
    </source>
</evidence>
<evidence type="ECO:0000313" key="7">
    <source>
        <dbReference type="EMBL" id="GLR68004.1"/>
    </source>
</evidence>
<keyword evidence="1 4" id="KW-0349">Heme</keyword>
<feature type="chain" id="PRO_5045670651" evidence="5">
    <location>
        <begin position="32"/>
        <end position="300"/>
    </location>
</feature>